<dbReference type="Pfam" id="PF01796">
    <property type="entry name" value="OB_ChsH2_C"/>
    <property type="match status" value="1"/>
</dbReference>
<dbReference type="InterPro" id="IPR002878">
    <property type="entry name" value="ChsH2_C"/>
</dbReference>
<dbReference type="PANTHER" id="PTHR34075:SF5">
    <property type="entry name" value="BLR3430 PROTEIN"/>
    <property type="match status" value="1"/>
</dbReference>
<evidence type="ECO:0000313" key="4">
    <source>
        <dbReference type="Proteomes" id="UP000509448"/>
    </source>
</evidence>
<dbReference type="InterPro" id="IPR052513">
    <property type="entry name" value="Thioester_dehydratase-like"/>
</dbReference>
<organism evidence="3 4">
    <name type="scientific">Conexivisphaera calida</name>
    <dbReference type="NCBI Taxonomy" id="1874277"/>
    <lineage>
        <taxon>Archaea</taxon>
        <taxon>Nitrososphaerota</taxon>
        <taxon>Conexivisphaeria</taxon>
        <taxon>Conexivisphaerales</taxon>
        <taxon>Conexivisphaeraceae</taxon>
        <taxon>Conexivisphaera</taxon>
    </lineage>
</organism>
<dbReference type="EMBL" id="AP018732">
    <property type="protein sequence ID" value="BBE42372.1"/>
    <property type="molecule type" value="Genomic_DNA"/>
</dbReference>
<sequence>MSQVQKNVVPIVEGLFTWPSDHPRLIGSRCPVCGSVQFPKSSVCNNPECDHSRPPEEVLLSEEGTLYSFDIHAYDLREPFEYHKAPYAIGAVELPEGITILARLTTTKGLRIGMKLRMKVDKLYEDAENVYVTYYFEPAEGGESR</sequence>
<evidence type="ECO:0000313" key="3">
    <source>
        <dbReference type="EMBL" id="BBE42372.1"/>
    </source>
</evidence>
<dbReference type="Proteomes" id="UP000509448">
    <property type="component" value="Chromosome"/>
</dbReference>
<evidence type="ECO:0000259" key="1">
    <source>
        <dbReference type="Pfam" id="PF01796"/>
    </source>
</evidence>
<dbReference type="KEGG" id="ccai:NAS2_0983"/>
<evidence type="ECO:0000259" key="2">
    <source>
        <dbReference type="Pfam" id="PF12172"/>
    </source>
</evidence>
<keyword evidence="4" id="KW-1185">Reference proteome</keyword>
<dbReference type="SUPFAM" id="SSF50249">
    <property type="entry name" value="Nucleic acid-binding proteins"/>
    <property type="match status" value="1"/>
</dbReference>
<accession>A0A4P2VGI9</accession>
<dbReference type="PANTHER" id="PTHR34075">
    <property type="entry name" value="BLR3430 PROTEIN"/>
    <property type="match status" value="1"/>
</dbReference>
<dbReference type="InterPro" id="IPR022002">
    <property type="entry name" value="ChsH2_Znr"/>
</dbReference>
<dbReference type="RefSeq" id="WP_174448613.1">
    <property type="nucleotide sequence ID" value="NZ_AP018732.1"/>
</dbReference>
<protein>
    <submittedName>
        <fullName evidence="3">Uncharacterized protein</fullName>
    </submittedName>
</protein>
<reference evidence="3 4" key="1">
    <citation type="journal article" date="2019" name="ISME J.">
        <title>Isolation and characterization of a thermophilic sulfur- and iron-reducing thaumarchaeote from a terrestrial acidic hot spring.</title>
        <authorList>
            <person name="Kato S."/>
            <person name="Itoh T."/>
            <person name="Yuki M."/>
            <person name="Nagamori M."/>
            <person name="Ohnishi M."/>
            <person name="Uematsu K."/>
            <person name="Suzuki K."/>
            <person name="Takashina T."/>
            <person name="Ohkuma M."/>
        </authorList>
    </citation>
    <scope>NUCLEOTIDE SEQUENCE [LARGE SCALE GENOMIC DNA]</scope>
    <source>
        <strain evidence="3 4">NAS-02</strain>
    </source>
</reference>
<dbReference type="AlphaFoldDB" id="A0A4P2VGI9"/>
<dbReference type="InterPro" id="IPR012340">
    <property type="entry name" value="NA-bd_OB-fold"/>
</dbReference>
<name>A0A4P2VGI9_9ARCH</name>
<dbReference type="OrthoDB" id="9573at2157"/>
<dbReference type="GeneID" id="55584796"/>
<proteinExistence type="predicted"/>
<dbReference type="Pfam" id="PF12172">
    <property type="entry name" value="zf-ChsH2"/>
    <property type="match status" value="1"/>
</dbReference>
<gene>
    <name evidence="3" type="ORF">NAS2_0983</name>
</gene>
<feature type="domain" description="ChsH2 rubredoxin-like zinc ribbon" evidence="2">
    <location>
        <begin position="21"/>
        <end position="53"/>
    </location>
</feature>
<feature type="domain" description="ChsH2 C-terminal OB-fold" evidence="1">
    <location>
        <begin position="58"/>
        <end position="120"/>
    </location>
</feature>